<dbReference type="RefSeq" id="XP_003848992.1">
    <property type="nucleotide sequence ID" value="XM_003848944.1"/>
</dbReference>
<name>F9XKV6_ZYMTI</name>
<dbReference type="EMBL" id="CM001205">
    <property type="protein sequence ID" value="EGP83968.1"/>
    <property type="molecule type" value="Genomic_DNA"/>
</dbReference>
<protein>
    <submittedName>
        <fullName evidence="2">Uncharacterized protein</fullName>
    </submittedName>
</protein>
<keyword evidence="1" id="KW-0732">Signal</keyword>
<feature type="signal peptide" evidence="1">
    <location>
        <begin position="1"/>
        <end position="20"/>
    </location>
</feature>
<keyword evidence="3" id="KW-1185">Reference proteome</keyword>
<dbReference type="PROSITE" id="PS51257">
    <property type="entry name" value="PROKAR_LIPOPROTEIN"/>
    <property type="match status" value="1"/>
</dbReference>
<evidence type="ECO:0000256" key="1">
    <source>
        <dbReference type="SAM" id="SignalP"/>
    </source>
</evidence>
<dbReference type="InParanoid" id="F9XKV6"/>
<gene>
    <name evidence="2" type="ORF">MYCGRDRAFT_96423</name>
</gene>
<feature type="chain" id="PRO_5003395666" evidence="1">
    <location>
        <begin position="21"/>
        <end position="268"/>
    </location>
</feature>
<sequence>MKFTTFLAVALMGLVSTALAGCQHDWDCHGSCGSAGQQACSPRDVEFSTHPAGGISWGERSDTKMTCSLESFLFLPLFIRRRTPTHNTRLFDKHRLISASPLPELCRKRAIGDILTSKQHHKCQDPSTTIMNIQALIAVIFVGLLAPMATAGKNLPDLAAGMVGTLLRVRTGGEEAASRVSWRRIQLGHFSRLVNGREVVHPATFRYAWLRSLDMASAWLEMLLAPLDRIVVQEKMYIDAKVLDLEKADELEDPGMKQGVCDGDVQKP</sequence>
<dbReference type="GeneID" id="13398331"/>
<dbReference type="Proteomes" id="UP000008062">
    <property type="component" value="Chromosome 10"/>
</dbReference>
<organism evidence="2 3">
    <name type="scientific">Zymoseptoria tritici (strain CBS 115943 / IPO323)</name>
    <name type="common">Speckled leaf blotch fungus</name>
    <name type="synonym">Septoria tritici</name>
    <dbReference type="NCBI Taxonomy" id="336722"/>
    <lineage>
        <taxon>Eukaryota</taxon>
        <taxon>Fungi</taxon>
        <taxon>Dikarya</taxon>
        <taxon>Ascomycota</taxon>
        <taxon>Pezizomycotina</taxon>
        <taxon>Dothideomycetes</taxon>
        <taxon>Dothideomycetidae</taxon>
        <taxon>Mycosphaerellales</taxon>
        <taxon>Mycosphaerellaceae</taxon>
        <taxon>Zymoseptoria</taxon>
    </lineage>
</organism>
<evidence type="ECO:0000313" key="3">
    <source>
        <dbReference type="Proteomes" id="UP000008062"/>
    </source>
</evidence>
<dbReference type="KEGG" id="ztr:MYCGRDRAFT_96423"/>
<accession>F9XKV6</accession>
<proteinExistence type="predicted"/>
<dbReference type="HOGENOM" id="CLU_1039019_0_0_1"/>
<reference evidence="2 3" key="1">
    <citation type="journal article" date="2011" name="PLoS Genet.">
        <title>Finished genome of the fungal wheat pathogen Mycosphaerella graminicola reveals dispensome structure, chromosome plasticity, and stealth pathogenesis.</title>
        <authorList>
            <person name="Goodwin S.B."/>
            <person name="Ben M'barek S."/>
            <person name="Dhillon B."/>
            <person name="Wittenberg A.H.J."/>
            <person name="Crane C.F."/>
            <person name="Hane J.K."/>
            <person name="Foster A.J."/>
            <person name="Van der Lee T.A.J."/>
            <person name="Grimwood J."/>
            <person name="Aerts A."/>
            <person name="Antoniw J."/>
            <person name="Bailey A."/>
            <person name="Bluhm B."/>
            <person name="Bowler J."/>
            <person name="Bristow J."/>
            <person name="van der Burgt A."/>
            <person name="Canto-Canche B."/>
            <person name="Churchill A.C.L."/>
            <person name="Conde-Ferraez L."/>
            <person name="Cools H.J."/>
            <person name="Coutinho P.M."/>
            <person name="Csukai M."/>
            <person name="Dehal P."/>
            <person name="De Wit P."/>
            <person name="Donzelli B."/>
            <person name="van de Geest H.C."/>
            <person name="van Ham R.C.H.J."/>
            <person name="Hammond-Kosack K.E."/>
            <person name="Henrissat B."/>
            <person name="Kilian A."/>
            <person name="Kobayashi A.K."/>
            <person name="Koopmann E."/>
            <person name="Kourmpetis Y."/>
            <person name="Kuzniar A."/>
            <person name="Lindquist E."/>
            <person name="Lombard V."/>
            <person name="Maliepaard C."/>
            <person name="Martins N."/>
            <person name="Mehrabi R."/>
            <person name="Nap J.P.H."/>
            <person name="Ponomarenko A."/>
            <person name="Rudd J.J."/>
            <person name="Salamov A."/>
            <person name="Schmutz J."/>
            <person name="Schouten H.J."/>
            <person name="Shapiro H."/>
            <person name="Stergiopoulos I."/>
            <person name="Torriani S.F.F."/>
            <person name="Tu H."/>
            <person name="de Vries R.P."/>
            <person name="Waalwijk C."/>
            <person name="Ware S.B."/>
            <person name="Wiebenga A."/>
            <person name="Zwiers L.-H."/>
            <person name="Oliver R.P."/>
            <person name="Grigoriev I.V."/>
            <person name="Kema G.H.J."/>
        </authorList>
    </citation>
    <scope>NUCLEOTIDE SEQUENCE [LARGE SCALE GENOMIC DNA]</scope>
    <source>
        <strain evidence="3">CBS 115943 / IPO323</strain>
    </source>
</reference>
<dbReference type="AlphaFoldDB" id="F9XKV6"/>
<evidence type="ECO:0000313" key="2">
    <source>
        <dbReference type="EMBL" id="EGP83968.1"/>
    </source>
</evidence>